<dbReference type="STRING" id="407022.SAMN05661044_05405"/>
<keyword evidence="2" id="KW-1185">Reference proteome</keyword>
<dbReference type="Proteomes" id="UP000199421">
    <property type="component" value="Unassembled WGS sequence"/>
</dbReference>
<dbReference type="EMBL" id="FOAF01000015">
    <property type="protein sequence ID" value="SEM52701.1"/>
    <property type="molecule type" value="Genomic_DNA"/>
</dbReference>
<name>A0A1H7Z3E3_OLID1</name>
<dbReference type="AlphaFoldDB" id="A0A1H7Z3E3"/>
<organism evidence="1 2">
    <name type="scientific">Olivibacter domesticus</name>
    <name type="common">Pseudosphingobacterium domesticum</name>
    <dbReference type="NCBI Taxonomy" id="407022"/>
    <lineage>
        <taxon>Bacteria</taxon>
        <taxon>Pseudomonadati</taxon>
        <taxon>Bacteroidota</taxon>
        <taxon>Sphingobacteriia</taxon>
        <taxon>Sphingobacteriales</taxon>
        <taxon>Sphingobacteriaceae</taxon>
        <taxon>Olivibacter</taxon>
    </lineage>
</organism>
<proteinExistence type="predicted"/>
<reference evidence="2" key="1">
    <citation type="submission" date="2016-10" db="EMBL/GenBank/DDBJ databases">
        <authorList>
            <person name="Varghese N."/>
            <person name="Submissions S."/>
        </authorList>
    </citation>
    <scope>NUCLEOTIDE SEQUENCE [LARGE SCALE GENOMIC DNA]</scope>
    <source>
        <strain evidence="2">DSM 18733</strain>
    </source>
</reference>
<gene>
    <name evidence="1" type="ORF">SAMN05661044_05405</name>
</gene>
<evidence type="ECO:0000313" key="1">
    <source>
        <dbReference type="EMBL" id="SEM52701.1"/>
    </source>
</evidence>
<dbReference type="OrthoDB" id="766129at2"/>
<protein>
    <submittedName>
        <fullName evidence="1">Lipocalin-like domain</fullName>
    </submittedName>
</protein>
<accession>A0A1H7Z3E3</accession>
<dbReference type="PROSITE" id="PS51257">
    <property type="entry name" value="PROKAR_LIPOPROTEIN"/>
    <property type="match status" value="1"/>
</dbReference>
<evidence type="ECO:0000313" key="2">
    <source>
        <dbReference type="Proteomes" id="UP000199421"/>
    </source>
</evidence>
<sequence>MFETKNIMLKYLQVTALFLVFTSCGKDEIEHQNGYAPSYAELAGKWYTTKIKIGDKFTTNIDSCNLTSYLQFETQGQYADENQCTGLGFIGRFTLDNNIITCTDNRGIVTYKVLHFKDDDAIFYKTNFDGAETEFQIERR</sequence>